<accession>A0AAE6IY11</accession>
<dbReference type="InterPro" id="IPR009056">
    <property type="entry name" value="Cyt_c-like_dom"/>
</dbReference>
<dbReference type="GO" id="GO:0046872">
    <property type="term" value="F:metal ion binding"/>
    <property type="evidence" value="ECO:0007669"/>
    <property type="project" value="UniProtKB-KW"/>
</dbReference>
<proteinExistence type="predicted"/>
<dbReference type="SUPFAM" id="SSF46626">
    <property type="entry name" value="Cytochrome c"/>
    <property type="match status" value="1"/>
</dbReference>
<dbReference type="RefSeq" id="WP_002848668.1">
    <property type="nucleotide sequence ID" value="NZ_CP043435.1"/>
</dbReference>
<evidence type="ECO:0000256" key="1">
    <source>
        <dbReference type="ARBA" id="ARBA00022617"/>
    </source>
</evidence>
<dbReference type="PROSITE" id="PS51257">
    <property type="entry name" value="PROKAR_LIPOPROTEIN"/>
    <property type="match status" value="1"/>
</dbReference>
<evidence type="ECO:0000259" key="5">
    <source>
        <dbReference type="PROSITE" id="PS51007"/>
    </source>
</evidence>
<evidence type="ECO:0000313" key="7">
    <source>
        <dbReference type="Proteomes" id="UP000322035"/>
    </source>
</evidence>
<keyword evidence="1 4" id="KW-0349">Heme</keyword>
<gene>
    <name evidence="6" type="primary">nosC1</name>
    <name evidence="6" type="ORF">CFVT_0442</name>
</gene>
<dbReference type="EMBL" id="CP043435">
    <property type="protein sequence ID" value="QEL44426.1"/>
    <property type="molecule type" value="Genomic_DNA"/>
</dbReference>
<protein>
    <submittedName>
        <fullName evidence="6">Monoheme c-type cytochrome</fullName>
    </submittedName>
</protein>
<dbReference type="InterPro" id="IPR036909">
    <property type="entry name" value="Cyt_c-like_dom_sf"/>
</dbReference>
<dbReference type="GO" id="GO:0020037">
    <property type="term" value="F:heme binding"/>
    <property type="evidence" value="ECO:0007669"/>
    <property type="project" value="InterPro"/>
</dbReference>
<sequence length="182" mass="20511">MNKTLIFASAFLLLVGCSQQDNKFDKNETKNEVVEQNASIVVKKSENQVNEKNNWITYDIDGKKSVKFGLGDDNNETTKSIGALAMTRTPLQSINKALIRGTLSKNFITKCSACHDDYANGIIGPSLLTKSQDEIFKMIEAYKTKTKVNVLMVELVKRMDDKEIMDLAIEISTFNEQFRSKK</sequence>
<evidence type="ECO:0000256" key="3">
    <source>
        <dbReference type="ARBA" id="ARBA00023004"/>
    </source>
</evidence>
<evidence type="ECO:0000313" key="6">
    <source>
        <dbReference type="EMBL" id="QEL44426.1"/>
    </source>
</evidence>
<feature type="domain" description="Cytochrome c" evidence="5">
    <location>
        <begin position="96"/>
        <end position="175"/>
    </location>
</feature>
<keyword evidence="3 4" id="KW-0408">Iron</keyword>
<dbReference type="PROSITE" id="PS51007">
    <property type="entry name" value="CYTC"/>
    <property type="match status" value="1"/>
</dbReference>
<reference evidence="6 7" key="1">
    <citation type="submission" date="2019-08" db="EMBL/GenBank/DDBJ databases">
        <title>Complete genomes of the Campylobacter fetus subsp. venerealis, Campylobacter lari subsp. concheus, Campylobacter sputorum bv. sputorum and Campylobacter volucris type strains.</title>
        <authorList>
            <person name="Miller W.G."/>
            <person name="Yee E."/>
        </authorList>
    </citation>
    <scope>NUCLEOTIDE SEQUENCE [LARGE SCALE GENOMIC DNA]</scope>
    <source>
        <strain evidence="6 7">NCTC 10354</strain>
    </source>
</reference>
<dbReference type="Proteomes" id="UP000322035">
    <property type="component" value="Chromosome"/>
</dbReference>
<dbReference type="GeneID" id="61064288"/>
<dbReference type="AlphaFoldDB" id="A0AAE6IY11"/>
<organism evidence="6 7">
    <name type="scientific">Campylobacter fetus subsp. venerealis NCTC 10354</name>
    <dbReference type="NCBI Taxonomy" id="983328"/>
    <lineage>
        <taxon>Bacteria</taxon>
        <taxon>Pseudomonadati</taxon>
        <taxon>Campylobacterota</taxon>
        <taxon>Epsilonproteobacteria</taxon>
        <taxon>Campylobacterales</taxon>
        <taxon>Campylobacteraceae</taxon>
        <taxon>Campylobacter</taxon>
        <taxon>Campylobacter fetus subsp. venerealis bv. venerealis</taxon>
    </lineage>
</organism>
<evidence type="ECO:0000256" key="2">
    <source>
        <dbReference type="ARBA" id="ARBA00022723"/>
    </source>
</evidence>
<dbReference type="GO" id="GO:0009055">
    <property type="term" value="F:electron transfer activity"/>
    <property type="evidence" value="ECO:0007669"/>
    <property type="project" value="InterPro"/>
</dbReference>
<dbReference type="Gene3D" id="1.10.760.10">
    <property type="entry name" value="Cytochrome c-like domain"/>
    <property type="match status" value="1"/>
</dbReference>
<name>A0AAE6IY11_CAMFE</name>
<keyword evidence="2 4" id="KW-0479">Metal-binding</keyword>
<evidence type="ECO:0000256" key="4">
    <source>
        <dbReference type="PROSITE-ProRule" id="PRU00433"/>
    </source>
</evidence>